<proteinExistence type="predicted"/>
<protein>
    <submittedName>
        <fullName evidence="1">Uncharacterized protein</fullName>
    </submittedName>
</protein>
<accession>A0A0G1HQI4</accession>
<dbReference type="AlphaFoldDB" id="A0A0G1HQI4"/>
<evidence type="ECO:0000313" key="2">
    <source>
        <dbReference type="Proteomes" id="UP000034172"/>
    </source>
</evidence>
<sequence length="82" mass="9686">MNTKDDFVRWFEDGKKKGATHAIIVCDTFDHTDFPIYVMPGENCREKAESEGKKPMQRVMEVYSLSLDFETQFKEVRAFHYD</sequence>
<evidence type="ECO:0000313" key="1">
    <source>
        <dbReference type="EMBL" id="KKT49180.1"/>
    </source>
</evidence>
<name>A0A0G1HQI4_9BACT</name>
<dbReference type="EMBL" id="LCIE01000010">
    <property type="protein sequence ID" value="KKT49180.1"/>
    <property type="molecule type" value="Genomic_DNA"/>
</dbReference>
<gene>
    <name evidence="1" type="ORF">UW41_C0010G0019</name>
</gene>
<comment type="caution">
    <text evidence="1">The sequence shown here is derived from an EMBL/GenBank/DDBJ whole genome shotgun (WGS) entry which is preliminary data.</text>
</comment>
<organism evidence="1 2">
    <name type="scientific">Candidatus Collierbacteria bacterium GW2011_GWC2_44_18</name>
    <dbReference type="NCBI Taxonomy" id="1618392"/>
    <lineage>
        <taxon>Bacteria</taxon>
        <taxon>Candidatus Collieribacteriota</taxon>
    </lineage>
</organism>
<dbReference type="Proteomes" id="UP000034172">
    <property type="component" value="Unassembled WGS sequence"/>
</dbReference>
<dbReference type="STRING" id="1618392.UW41_C0010G0019"/>
<reference evidence="1 2" key="1">
    <citation type="journal article" date="2015" name="Nature">
        <title>rRNA introns, odd ribosomes, and small enigmatic genomes across a large radiation of phyla.</title>
        <authorList>
            <person name="Brown C.T."/>
            <person name="Hug L.A."/>
            <person name="Thomas B.C."/>
            <person name="Sharon I."/>
            <person name="Castelle C.J."/>
            <person name="Singh A."/>
            <person name="Wilkins M.J."/>
            <person name="Williams K.H."/>
            <person name="Banfield J.F."/>
        </authorList>
    </citation>
    <scope>NUCLEOTIDE SEQUENCE [LARGE SCALE GENOMIC DNA]</scope>
</reference>